<organism evidence="2 3">
    <name type="scientific">Niastella yeongjuensis</name>
    <dbReference type="NCBI Taxonomy" id="354355"/>
    <lineage>
        <taxon>Bacteria</taxon>
        <taxon>Pseudomonadati</taxon>
        <taxon>Bacteroidota</taxon>
        <taxon>Chitinophagia</taxon>
        <taxon>Chitinophagales</taxon>
        <taxon>Chitinophagaceae</taxon>
        <taxon>Niastella</taxon>
    </lineage>
</organism>
<gene>
    <name evidence="2" type="ORF">A4H97_33575</name>
</gene>
<keyword evidence="3" id="KW-1185">Reference proteome</keyword>
<dbReference type="STRING" id="354355.SAMN05660816_04846"/>
<name>A0A1V9EDI5_9BACT</name>
<dbReference type="OrthoDB" id="1098513at2"/>
<dbReference type="InterPro" id="IPR010982">
    <property type="entry name" value="Lambda_DNA-bd_dom_sf"/>
</dbReference>
<feature type="domain" description="HTH cro/C1-type" evidence="1">
    <location>
        <begin position="17"/>
        <end position="73"/>
    </location>
</feature>
<dbReference type="Pfam" id="PF01381">
    <property type="entry name" value="HTH_3"/>
    <property type="match status" value="1"/>
</dbReference>
<dbReference type="Gene3D" id="1.10.260.40">
    <property type="entry name" value="lambda repressor-like DNA-binding domains"/>
    <property type="match status" value="1"/>
</dbReference>
<evidence type="ECO:0000313" key="2">
    <source>
        <dbReference type="EMBL" id="OQP44183.1"/>
    </source>
</evidence>
<evidence type="ECO:0000259" key="1">
    <source>
        <dbReference type="PROSITE" id="PS50943"/>
    </source>
</evidence>
<comment type="caution">
    <text evidence="2">The sequence shown here is derived from an EMBL/GenBank/DDBJ whole genome shotgun (WGS) entry which is preliminary data.</text>
</comment>
<dbReference type="GO" id="GO:0003677">
    <property type="term" value="F:DNA binding"/>
    <property type="evidence" value="ECO:0007669"/>
    <property type="project" value="InterPro"/>
</dbReference>
<evidence type="ECO:0000313" key="3">
    <source>
        <dbReference type="Proteomes" id="UP000192610"/>
    </source>
</evidence>
<dbReference type="SMART" id="SM00530">
    <property type="entry name" value="HTH_XRE"/>
    <property type="match status" value="1"/>
</dbReference>
<dbReference type="CDD" id="cd00093">
    <property type="entry name" value="HTH_XRE"/>
    <property type="match status" value="1"/>
</dbReference>
<accession>A0A1V9EDI5</accession>
<dbReference type="InterPro" id="IPR001387">
    <property type="entry name" value="Cro/C1-type_HTH"/>
</dbReference>
<dbReference type="AlphaFoldDB" id="A0A1V9EDI5"/>
<dbReference type="RefSeq" id="WP_081203018.1">
    <property type="nucleotide sequence ID" value="NZ_FOCZ01000009.1"/>
</dbReference>
<reference evidence="3" key="1">
    <citation type="submission" date="2016-04" db="EMBL/GenBank/DDBJ databases">
        <authorList>
            <person name="Chen L."/>
            <person name="Zhuang W."/>
            <person name="Wang G."/>
        </authorList>
    </citation>
    <scope>NUCLEOTIDE SEQUENCE [LARGE SCALE GENOMIC DNA]</scope>
    <source>
        <strain evidence="3">17621</strain>
    </source>
</reference>
<dbReference type="Proteomes" id="UP000192610">
    <property type="component" value="Unassembled WGS sequence"/>
</dbReference>
<dbReference type="PROSITE" id="PS50943">
    <property type="entry name" value="HTH_CROC1"/>
    <property type="match status" value="1"/>
</dbReference>
<proteinExistence type="predicted"/>
<dbReference type="SUPFAM" id="SSF47413">
    <property type="entry name" value="lambda repressor-like DNA-binding domains"/>
    <property type="match status" value="1"/>
</dbReference>
<dbReference type="EMBL" id="LVXG01000037">
    <property type="protein sequence ID" value="OQP44183.1"/>
    <property type="molecule type" value="Genomic_DNA"/>
</dbReference>
<sequence>MSKPSTSKIEQYIIDKIREKRLKLNISQAELARQLDVSEGFIGNVESPNYRAKYNINHLNAIAKIFKCSPREFLPKEPF</sequence>
<protein>
    <submittedName>
        <fullName evidence="2">Transcriptional regulator</fullName>
    </submittedName>
</protein>